<dbReference type="EMBL" id="JAAWWK010000010">
    <property type="protein sequence ID" value="NKI19620.1"/>
    <property type="molecule type" value="Genomic_DNA"/>
</dbReference>
<evidence type="ECO:0000256" key="4">
    <source>
        <dbReference type="ARBA" id="ARBA00023315"/>
    </source>
</evidence>
<dbReference type="RefSeq" id="WP_168452144.1">
    <property type="nucleotide sequence ID" value="NZ_JAAWWK010000010.1"/>
</dbReference>
<evidence type="ECO:0000313" key="5">
    <source>
        <dbReference type="EMBL" id="NKI19620.1"/>
    </source>
</evidence>
<dbReference type="InterPro" id="IPR029058">
    <property type="entry name" value="AB_hydrolase_fold"/>
</dbReference>
<evidence type="ECO:0000313" key="6">
    <source>
        <dbReference type="Proteomes" id="UP000765845"/>
    </source>
</evidence>
<accession>A0ABX1GKX1</accession>
<organism evidence="5 6">
    <name type="scientific">Spongiibacter thalassae</name>
    <dbReference type="NCBI Taxonomy" id="2721624"/>
    <lineage>
        <taxon>Bacteria</taxon>
        <taxon>Pseudomonadati</taxon>
        <taxon>Pseudomonadota</taxon>
        <taxon>Gammaproteobacteria</taxon>
        <taxon>Cellvibrionales</taxon>
        <taxon>Spongiibacteraceae</taxon>
        <taxon>Spongiibacter</taxon>
    </lineage>
</organism>
<proteinExistence type="predicted"/>
<dbReference type="Proteomes" id="UP000765845">
    <property type="component" value="Unassembled WGS sequence"/>
</dbReference>
<dbReference type="SUPFAM" id="SSF53474">
    <property type="entry name" value="alpha/beta-Hydrolases"/>
    <property type="match status" value="1"/>
</dbReference>
<protein>
    <recommendedName>
        <fullName evidence="7">Acyl transferase</fullName>
    </recommendedName>
</protein>
<evidence type="ECO:0008006" key="7">
    <source>
        <dbReference type="Google" id="ProtNLM"/>
    </source>
</evidence>
<name>A0ABX1GKX1_9GAMM</name>
<keyword evidence="2" id="KW-0808">Transferase</keyword>
<evidence type="ECO:0000256" key="1">
    <source>
        <dbReference type="ARBA" id="ARBA00003846"/>
    </source>
</evidence>
<dbReference type="Pfam" id="PF02273">
    <property type="entry name" value="Acyl_transf_2"/>
    <property type="match status" value="1"/>
</dbReference>
<keyword evidence="3" id="KW-0455">Luminescence</keyword>
<comment type="caution">
    <text evidence="5">The sequence shown here is derived from an EMBL/GenBank/DDBJ whole genome shotgun (WGS) entry which is preliminary data.</text>
</comment>
<evidence type="ECO:0000256" key="3">
    <source>
        <dbReference type="ARBA" id="ARBA00023223"/>
    </source>
</evidence>
<dbReference type="InterPro" id="IPR003157">
    <property type="entry name" value="LuxD"/>
</dbReference>
<sequence>MFSQSDFEELHSQTTDGRSLACWISRATAKEAKGVIIVASAFGRCMHHNSSIASYLINNGYDVVRYDSINHVGMSYGEMMNFTMGDALLSANHAVDLAKALFPARTLGFFSTSITSRIAFALAAQRDDIDFLITLSGVVNLQKTLARVFGEDYCALQLHDVPHQVIFEGLSVGAKNFYQDMMSGNWLSLESTRDTIMQLKSPMTCFASSDDDWVEISEVKRIFSELDSRSLSLIELEGCGHDLGENPAMARMVMRDMVKRCYEYCGFKGALIREPSYNMLLKTALQERRIQRKTISAEVTKSTIDYSITK</sequence>
<evidence type="ECO:0000256" key="2">
    <source>
        <dbReference type="ARBA" id="ARBA00022679"/>
    </source>
</evidence>
<gene>
    <name evidence="5" type="ORF">HCU74_19615</name>
</gene>
<keyword evidence="4" id="KW-0012">Acyltransferase</keyword>
<dbReference type="Gene3D" id="3.40.50.1820">
    <property type="entry name" value="alpha/beta hydrolase"/>
    <property type="match status" value="1"/>
</dbReference>
<keyword evidence="6" id="KW-1185">Reference proteome</keyword>
<comment type="function">
    <text evidence="1">Acyl transferase is part of the fatty acid reductase system required for aldehyde biosynthesis; it produces fatty acids for the luminescent reaction.</text>
</comment>
<reference evidence="5 6" key="1">
    <citation type="submission" date="2020-04" db="EMBL/GenBank/DDBJ databases">
        <authorList>
            <person name="Yoon J."/>
        </authorList>
    </citation>
    <scope>NUCLEOTIDE SEQUENCE [LARGE SCALE GENOMIC DNA]</scope>
    <source>
        <strain evidence="5 6">KMU-166</strain>
    </source>
</reference>